<feature type="region of interest" description="Disordered" evidence="23">
    <location>
        <begin position="841"/>
        <end position="1026"/>
    </location>
</feature>
<feature type="domain" description="Ig-like" evidence="25">
    <location>
        <begin position="3404"/>
        <end position="3493"/>
    </location>
</feature>
<feature type="domain" description="Fibronectin type-III" evidence="26">
    <location>
        <begin position="2311"/>
        <end position="2407"/>
    </location>
</feature>
<evidence type="ECO:0000256" key="3">
    <source>
        <dbReference type="ARBA" id="ARBA00006692"/>
    </source>
</evidence>
<feature type="region of interest" description="Disordered" evidence="23">
    <location>
        <begin position="6324"/>
        <end position="6376"/>
    </location>
</feature>
<feature type="domain" description="Fibronectin type-III" evidence="26">
    <location>
        <begin position="5254"/>
        <end position="5347"/>
    </location>
</feature>
<feature type="domain" description="Fibronectin type-III" evidence="26">
    <location>
        <begin position="7335"/>
        <end position="7429"/>
    </location>
</feature>
<dbReference type="FunFam" id="2.60.40.10:FF:000006">
    <property type="entry name" value="Uncharacterized protein, isoform F"/>
    <property type="match status" value="2"/>
</dbReference>
<evidence type="ECO:0000256" key="23">
    <source>
        <dbReference type="SAM" id="MobiDB-lite"/>
    </source>
</evidence>
<evidence type="ECO:0000256" key="5">
    <source>
        <dbReference type="ARBA" id="ARBA00022443"/>
    </source>
</evidence>
<dbReference type="Gene3D" id="3.30.200.20">
    <property type="entry name" value="Phosphorylase Kinase, domain 1"/>
    <property type="match status" value="1"/>
</dbReference>
<feature type="domain" description="Fibronectin type-III" evidence="26">
    <location>
        <begin position="2610"/>
        <end position="2707"/>
    </location>
</feature>
<dbReference type="SMART" id="SM00060">
    <property type="entry name" value="FN3"/>
    <property type="match status" value="39"/>
</dbReference>
<comment type="cofactor">
    <cofactor evidence="1">
        <name>Mg(2+)</name>
        <dbReference type="ChEBI" id="CHEBI:18420"/>
    </cofactor>
</comment>
<dbReference type="GO" id="GO:0004674">
    <property type="term" value="F:protein serine/threonine kinase activity"/>
    <property type="evidence" value="ECO:0007669"/>
    <property type="project" value="UniProtKB-KW"/>
</dbReference>
<evidence type="ECO:0000259" key="24">
    <source>
        <dbReference type="PROSITE" id="PS50011"/>
    </source>
</evidence>
<feature type="domain" description="Fibronectin type-III" evidence="26">
    <location>
        <begin position="6644"/>
        <end position="6741"/>
    </location>
</feature>
<feature type="domain" description="Fibronectin type-III" evidence="26">
    <location>
        <begin position="3600"/>
        <end position="3695"/>
    </location>
</feature>
<evidence type="ECO:0000256" key="4">
    <source>
        <dbReference type="ARBA" id="ARBA00012513"/>
    </source>
</evidence>
<dbReference type="InterPro" id="IPR007110">
    <property type="entry name" value="Ig-like_dom"/>
</dbReference>
<feature type="domain" description="Fibronectin type-III" evidence="26">
    <location>
        <begin position="2909"/>
        <end position="3002"/>
    </location>
</feature>
<feature type="domain" description="Fibronectin type-III" evidence="26">
    <location>
        <begin position="2413"/>
        <end position="2508"/>
    </location>
</feature>
<dbReference type="CDD" id="cd00096">
    <property type="entry name" value="Ig"/>
    <property type="match status" value="3"/>
</dbReference>
<feature type="domain" description="Ig-like" evidence="25">
    <location>
        <begin position="2512"/>
        <end position="2602"/>
    </location>
</feature>
<dbReference type="InterPro" id="IPR003598">
    <property type="entry name" value="Ig_sub2"/>
</dbReference>
<keyword evidence="12 22" id="KW-0547">Nucleotide-binding</keyword>
<keyword evidence="28" id="KW-1185">Reference proteome</keyword>
<evidence type="ECO:0000256" key="10">
    <source>
        <dbReference type="ARBA" id="ARBA00022723"/>
    </source>
</evidence>
<keyword evidence="14" id="KW-0106">Calcium</keyword>
<evidence type="ECO:0000256" key="19">
    <source>
        <dbReference type="ARBA" id="ARBA00023319"/>
    </source>
</evidence>
<dbReference type="InterPro" id="IPR000719">
    <property type="entry name" value="Prot_kinase_dom"/>
</dbReference>
<dbReference type="Pfam" id="PF00041">
    <property type="entry name" value="fn3"/>
    <property type="match status" value="39"/>
</dbReference>
<evidence type="ECO:0000256" key="22">
    <source>
        <dbReference type="PROSITE-ProRule" id="PRU10141"/>
    </source>
</evidence>
<keyword evidence="16" id="KW-0460">Magnesium</keyword>
<feature type="domain" description="Fibronectin type-III" evidence="26">
    <location>
        <begin position="3305"/>
        <end position="3400"/>
    </location>
</feature>
<keyword evidence="19" id="KW-0393">Immunoglobulin domain</keyword>
<evidence type="ECO:0000256" key="21">
    <source>
        <dbReference type="ARBA" id="ARBA00048679"/>
    </source>
</evidence>
<feature type="domain" description="Fibronectin type-III" evidence="26">
    <location>
        <begin position="6942"/>
        <end position="7038"/>
    </location>
</feature>
<feature type="domain" description="Fibronectin type-III" evidence="26">
    <location>
        <begin position="2713"/>
        <end position="2808"/>
    </location>
</feature>
<feature type="domain" description="Ig-like" evidence="25">
    <location>
        <begin position="3694"/>
        <end position="3788"/>
    </location>
</feature>
<feature type="domain" description="Fibronectin type-III" evidence="26">
    <location>
        <begin position="3204"/>
        <end position="3299"/>
    </location>
</feature>
<feature type="domain" description="Ig-like" evidence="25">
    <location>
        <begin position="4860"/>
        <end position="4949"/>
    </location>
</feature>
<evidence type="ECO:0000256" key="11">
    <source>
        <dbReference type="ARBA" id="ARBA00022737"/>
    </source>
</evidence>
<organism evidence="27 28">
    <name type="scientific">Laodelphax striatellus</name>
    <name type="common">Small brown planthopper</name>
    <name type="synonym">Delphax striatella</name>
    <dbReference type="NCBI Taxonomy" id="195883"/>
    <lineage>
        <taxon>Eukaryota</taxon>
        <taxon>Metazoa</taxon>
        <taxon>Ecdysozoa</taxon>
        <taxon>Arthropoda</taxon>
        <taxon>Hexapoda</taxon>
        <taxon>Insecta</taxon>
        <taxon>Pterygota</taxon>
        <taxon>Neoptera</taxon>
        <taxon>Paraneoptera</taxon>
        <taxon>Hemiptera</taxon>
        <taxon>Auchenorrhyncha</taxon>
        <taxon>Fulgoroidea</taxon>
        <taxon>Delphacidae</taxon>
        <taxon>Criomorphinae</taxon>
        <taxon>Laodelphax</taxon>
    </lineage>
</organism>
<evidence type="ECO:0000259" key="25">
    <source>
        <dbReference type="PROSITE" id="PS50835"/>
    </source>
</evidence>
<feature type="compositionally biased region" description="Basic and acidic residues" evidence="23">
    <location>
        <begin position="909"/>
        <end position="924"/>
    </location>
</feature>
<feature type="domain" description="Ig-like" evidence="25">
    <location>
        <begin position="738"/>
        <end position="826"/>
    </location>
</feature>
<reference evidence="27 28" key="1">
    <citation type="journal article" date="2017" name="Gigascience">
        <title>Genome sequence of the small brown planthopper, Laodelphax striatellus.</title>
        <authorList>
            <person name="Zhu J."/>
            <person name="Jiang F."/>
            <person name="Wang X."/>
            <person name="Yang P."/>
            <person name="Bao Y."/>
            <person name="Zhao W."/>
            <person name="Wang W."/>
            <person name="Lu H."/>
            <person name="Wang Q."/>
            <person name="Cui N."/>
            <person name="Li J."/>
            <person name="Chen X."/>
            <person name="Luo L."/>
            <person name="Yu J."/>
            <person name="Kang L."/>
            <person name="Cui F."/>
        </authorList>
    </citation>
    <scope>NUCLEOTIDE SEQUENCE [LARGE SCALE GENOMIC DNA]</scope>
    <source>
        <strain evidence="27">Lst14</strain>
    </source>
</reference>
<dbReference type="OrthoDB" id="504170at2759"/>
<evidence type="ECO:0000256" key="17">
    <source>
        <dbReference type="ARBA" id="ARBA00022860"/>
    </source>
</evidence>
<dbReference type="Gene3D" id="2.60.40.10">
    <property type="entry name" value="Immunoglobulins"/>
    <property type="match status" value="73"/>
</dbReference>
<keyword evidence="15 22" id="KW-0067">ATP-binding</keyword>
<comment type="similarity">
    <text evidence="3">Belongs to the protein kinase superfamily. CAMK Ser/Thr protein kinase family.</text>
</comment>
<feature type="domain" description="Fibronectin type-III" evidence="26">
    <location>
        <begin position="5549"/>
        <end position="5643"/>
    </location>
</feature>
<dbReference type="PRINTS" id="PR00014">
    <property type="entry name" value="FNTYPEIII"/>
</dbReference>
<feature type="domain" description="Fibronectin type-III" evidence="26">
    <location>
        <begin position="5353"/>
        <end position="5447"/>
    </location>
</feature>
<evidence type="ECO:0000256" key="14">
    <source>
        <dbReference type="ARBA" id="ARBA00022837"/>
    </source>
</evidence>
<feature type="domain" description="Ig-like" evidence="25">
    <location>
        <begin position="1734"/>
        <end position="1818"/>
    </location>
</feature>
<dbReference type="EC" id="2.7.11.1" evidence="4"/>
<feature type="domain" description="Ig-like" evidence="25">
    <location>
        <begin position="326"/>
        <end position="425"/>
    </location>
</feature>
<feature type="compositionally biased region" description="Basic and acidic residues" evidence="23">
    <location>
        <begin position="959"/>
        <end position="973"/>
    </location>
</feature>
<feature type="domain" description="Ig-like" evidence="25">
    <location>
        <begin position="3107"/>
        <end position="3196"/>
    </location>
</feature>
<feature type="domain" description="Ig-like" evidence="25">
    <location>
        <begin position="4289"/>
        <end position="4378"/>
    </location>
</feature>
<feature type="domain" description="Fibronectin type-III" evidence="26">
    <location>
        <begin position="7435"/>
        <end position="7530"/>
    </location>
</feature>
<dbReference type="SUPFAM" id="SSF56112">
    <property type="entry name" value="Protein kinase-like (PK-like)"/>
    <property type="match status" value="1"/>
</dbReference>
<dbReference type="GO" id="GO:0051239">
    <property type="term" value="P:regulation of multicellular organismal process"/>
    <property type="evidence" value="ECO:0007669"/>
    <property type="project" value="UniProtKB-ARBA"/>
</dbReference>
<dbReference type="FunFam" id="2.60.40.10:FF:000097">
    <property type="entry name" value="Bent, isoform F"/>
    <property type="match status" value="6"/>
</dbReference>
<keyword evidence="5" id="KW-0728">SH3 domain</keyword>
<feature type="domain" description="Ig-like" evidence="25">
    <location>
        <begin position="9"/>
        <end position="102"/>
    </location>
</feature>
<keyword evidence="9" id="KW-0808">Transferase</keyword>
<keyword evidence="6" id="KW-0963">Cytoplasm</keyword>
<evidence type="ECO:0000256" key="8">
    <source>
        <dbReference type="ARBA" id="ARBA00022553"/>
    </source>
</evidence>
<evidence type="ECO:0000313" key="27">
    <source>
        <dbReference type="EMBL" id="RZF42380.1"/>
    </source>
</evidence>
<dbReference type="InterPro" id="IPR017441">
    <property type="entry name" value="Protein_kinase_ATP_BS"/>
</dbReference>
<feature type="region of interest" description="Disordered" evidence="23">
    <location>
        <begin position="5337"/>
        <end position="5373"/>
    </location>
</feature>
<dbReference type="SMART" id="SM00408">
    <property type="entry name" value="IGc2"/>
    <property type="match status" value="25"/>
</dbReference>
<sequence>MGVAEDFAPSFTQKPQLRQEDEGNRLVFECKILSSPKPDITWFRSETQLAEDNRTVMKTQTIGTNLFLVVLELDDVVETDAGLYKVKAKNKMGEVAASINLNFSPVDEPPEKQIDGLAPTFSKKPAIRQEDDGKRLLFECRIQADPQPTVVWSHGGTIVKDDSRHKLVVDKDGHSYFATLEIRNVTVEDAGKYKVTAKNELGESNATISLNFDSDEAPTPENGIKPTFTERPVTRQSDDGSSVTIECRVVGDPKPTIIWYHKGKIIKESTRIITTLELDQRLYYMARLDIKHVEKADAGEYKIVARNEQGEGSATVMLNFDGGDKPKIPEGKPPRFPKKPTIHQEGDILVMECMLEANPVPEIIWYQGSKVILDTNRIKMTKKATGKDTYLLKLEISNPTRADGGNYRCNACNSFGESNANIALNFQGGADEGFAPSFIEKPKIIPNETGTLITMRCKCTAKPKPIVTWFKGTKAVQESAKIKMKMNEAEDIYEILLEIKDPIGPDSGTYRCHVQNDYGESNANLNLNIEAEPEPEGEPPTFVEKPKIKSENSGKLVIMDCTVKSIPKPDIVWYHEGTVLKQSTKLSWSMVEKSESVYYIKLELQDAGKADSGLYKCNIKNACGELNANLTLNIEIIPVIKQVPKKITITQKKAVTIEVRVQSIFEPKVTWMKEKTVVKEDAKHKVKVEQVKEGEYAVKLEVLECTTQDKGSYKLIAKNEKGETTSDVIEVTEGGSAPVIKEHLKDITVTEGLFVDLACTLETTDKKARAAWFRDGKEITDAAFTPNFDGTVAKMTIAKVKYDYCGTIKVVITNEFGKAESSAELKVKVRIQKDELKAEETKRITRRKSSSVHEQIIIQNEEEDKKKDTEQEKVSKTKTPEAKKVEAPEKEVEMDKTTKVKTPAVPETKSQDTVKKTAEPEKVSKTKTPGAPEAKPKETPKKEPEADKVNKTKTTSVTETKKQDTKQETKQVKDTNQVTNGENRQKLNGTVAPKIIENNEQNEKSEKLNRFGRPVKPPKVDENKPKQLEILEKRHSVGGEAFFNVQLRPTKRVKEIKEDTKKPEITLEPFKKKLPDLPQKDDQPEKIAVEKKKAEAPKAKDKMGTEETVKEETTPDGRPKKTTEALLEELPGGRRVKRQEVTEKKHNVGGEAFFKVSLKPTKKVTRVIEKVEQPKEAEKELEDVKLKGVDYGDLELPESKPRRRRTDDIKVPKIKSESSDEEEPVHRETATAEFKFDSPERETSQEIKGQKPEEKKPPTPKIQKRYDPMAFIPSSSEEEDEEEEMDTVDELQRIRKTKVPEIKAPDVPTIDVIREKTPTGDSRKSSLVPGSGTSSRRGSLIPPPEEGRGRRPSLIISDEAGKLRPGEVFDPKRRRPSADTRRPSIQDMDNLIDKPSTPLKPSGPPGPPAIVDVQESYSAVEDQTGYITVQVEGNPAPDIKFYKGMTEIIDGGRFKYLTDGETNLVTLCIRKVKPNDEGKYKIVASNIHGEDSAEMQLYVSDSSGMDFRAMLKKRKYAKWGRDENDPNYDVLKETEKPQPALKKVERKVESFLKPLIDQYAKEGKDKKVTFETVFSKPNAKAKWYLRKDELFPGSKYKMKCEEDVYQLIISSPKVDDAGKYTVEICGVMNTGYLNVDDPDPVYHFITPLPKRSDGFTKHEVVMECTVNNSMAFVSWFRGTTKITENDKYSMIKEPTGVCRLTVKNCVIEDSGEYACKIDKQDDKTTTNLKVVEYPYKFVKLLKHQQLTEHETLTLYCELDDAAGDVTWYKNGEEVKPDKRVHVTKEGRKRKIVIKDSKVTDAGMYKCCSNSDETEAEIVIKYQNRLNKKLKDTTGVEREKLILDIELQDQTAPAEWFFNGEPVKESDRVEIKNLGGGKHQLIFHKLELCDTGEITVKSGDLTSSCQLEIKKGEEKPVIDFGDSVDAPATKPILFDVPYKIEGTRQTQVEAKLIKDGKPLPLKDVEVVVSEDKATFNIKKPARAQSGKYQIKISNGQGEDVKDIEINMQDVPNPPQDMEITDVYATRCKISWKHPTDNGGAPITQYVIEHQDMGVKGGWQNAGEAPGTDTVFHCTELVTKKEYKFRIRAVNKIGSSEPTQYGKAILAKDPWDEPSKPLDVEVVDWDKDHADIKWTQPEDDGGAPITGYVIEYKEKFGKDWVEGKRIEGDVTAATVDGLKEGTQYEFRVRAINKAGPGAPSETTKPIIAKCRFVKPFIIGDDLVNLVVKKGQVIKYDIKYGGEPEPEVMWLLNGNEIKADGERITYDKYERNTVITIRRSVRADSGKYVLRLTNSSGVCEGKADVVVLDKPSMPLGPLEAVEVRANHITIKWNGPADNGGSDITGYVVEKMDMDTGRWVPAGETGPNTPATFKLENLTPKKKYKVRVKAVNKEGESEPLETEEAIIAKNPYDEPGRPGKPDIIDYDNKSVTLKWKKPDSDGGRPILHYVIEMKDKFSTDWTEVAKTEDASCDGKVEDLKERMVYQFRVRAVNKAGASEPSDPTDNHICKHRNLRPRIDREGMKNVTIKAGRTHKWTVDVSGEPPPTLTWTVRDNIALVNTERIKIENVDYQTNFSIINATRRDTGKYTLLAENDSGKDQESLELTVLSKPSSPEGPLEVSNVTKTGCKLKWKKPSDDGGTPVREYEIEKLDLATGKWTRVGKVPGDRAEPEMVITGLEPNAEYKFRVTAVNDEGDSEPLVTDGTIIAKNPYDEPSKPGTPQITDYDNESVNLKWAAPDSDGGAPIEKYIIEKKDRFKPDWEHAADVPGDKLDAKVPDLKERAEYQFRVIAVNKAGPSPASDPTKMHVVKHKALKPRIDRTNLKNIVIRAGKMVKYDVNIRGEPPPTVTWFLADKEVRSEENIEIINIPYNTKITISDALRKNSGLYRIVAENPSGKDEADVEVTVLSAPSRPVGPLKVKDVTASSAKLEWKKPEDDGGKPVTAYSVEKLDTATGRWVPVGRTNEPEMEVKGLQEGHEYQFRVKAINEEGESEPLDTERAILAKNPYDVASKPGTPEFTDWDVDKVELKWTPPKSNGGAPITGYVIEKKEKFSASWDEVLTTDTPATTAVVPGLKEGSQYQFRVRAVNKAGPSEPSDSTKPIIAKARNLKPCINREKLQKVVVRAGQAVKFDVDVKGEPPPTISWIFQMTPLENGPSVKIENEDYNTKIAITDTSRKDTGTYTVKAENINGVDEAPVEVVILDKPGAPEGPLEVTDVHKEGCKLHWDKPKDDGGLPVTGYVIEKMDTATGRWLPAGFVDANKTEAEVTGLEPGKKYQFRVKAANEEGEGEPLETSAAILAKNPYDAPGAPGLPEIADYNENMVELKWEPPFRDGGAPITGYIIEKKGRFDPDFTKAAEVTGNTCKGKVPNLEEGTQYQFRVRAVNKAGPGDASEATNPHTAKPRFKKPRIDRTNLQNLVFKVGHTALIDVNVSGEPPPTCVWTFKDRELQTDDTFRIDNVDYNTKLLMMKASRKESGKYTLTATNSVGKDEAEIDITVLGKPSRPVGPLEVADVTKNGCKLKWKKPDDDGGSPIEYYELEKLDPHTGQWIPCGKSVEPEANITGLQEGKPYKFRVRAVNKEGESEELETAQTIIAKNPFDEPTKPGRPEPKNWDKDFVDLEWSEPKSDGGAPIEKYIVQMRDKDDRQWEDVLTVPGDRTAGKVTAVKEGHEYEFRVVAVNKAGPSPPSDVSKSVVAKPRFLSPWIDRKNLQQKVIRSGQLLRIEADVKGEPPPTITWKLKDDVLKSVDRLKIENEDYKTTFVLQKAKRADTGIYTVTAKNDSGVDSVDVDITVMSSPSKPEGPLKVSDVTANGCKLKWDKPEDDGGQPIEHYLVERMDLESGRWVPVTTTKTPEVDVTGLHEGKEYTFRVKAVNPEGESEPLEADASIVAKNPFNEPDKPGKPYGKDWDKHSVLLKWAPPASDGGAPISSYIIEKKDQYSSKWQKGVELIGPKCEGRVPDLIEGMKYTFRVIAVNQGGQSKPSEPSDPVTCKDRYVPPKIDRSTLKDVVLKEGQHFKLDVKITGEPPPTKIWFRNKARLDADDTVNLEYEDYKTKLSIGSVTRKHTGTYTIKAENDSGKDEASIEITVLAKPSKPEGPLKISDVHKEGCNLKWNPPEDDGGSPIDHYLVEKMDVETGRWVPAGRSKEPKLAVENLVPGQEYKFRVMAVNNEGESEPLEAETTIVAKNPFDEPGAPETPDVVDWDKNHVELKWLPPTKDGGAPITGYVIEKREKGSPKWTKAMDLHTPDCKAKVEDLDEGVEYEFRVRAVNEAGPGEPSGTSKSVITKPRKLAPKIDKRNLKNLTVREGEPILVDAKVIGEPPPDIQWTLNSKPISSYGEREIHVTPNYTKFSHQNPERKDTGTYEIVASNKYGTDTATVEITVISKPGKPEGPLEVSDVHKDGCSLKWKKPKDDGGEPIENYLVEKYDPDNGVWLPVGRSKEPEMDVTGLIPGHEYKFRVKACNKEGDSEPLETFTSIIAKDPHSPPSSPGAPEVVDWSQNHADLVWKEPESDGGSPITGYIIEKKDKYGGIWEKALETSGPTPQAVVSGLVEGNDYQFRVIAVNKAGQSEPGDACKTFTAKPRYLAPRIDRKNLRDVVLSAGTTLKFDANITGEPAPHVEWRVGGIPLKSGKNVQVDTPEHYTKLVIRPVSRGDSGEYIVTATNSSGKDSVTVEVIVTDKPTPPEGPLQVSDVHKEGCKLKWKRPKDDGGTPIEYYQVDRYEPNKCMWIPCGRSTEPTMEVTGLTPDSEYKFRVAAVNAEDEPGKPGHLVATDWDSDHVDLKWDPPKTDGGSPITGYIVEVKDKFGNWEKAAVVPATQLDVTVPNLTKGEPYVFQVRAVNAAGPGEPSDPTPTIIAKPRNQAPKIDRTNLIDVRIKAGQSFNFDVKVSGEPIPTTKWLLGRKEVRPGDKIKVQHADYNTKLSVRMATRADSGEYTVTAENVNGTDIAEVKVTVIDKPDPPRGPLKVSDITAEGCKLTWKPPEDDGGQPIENYVIEKVDEATGRWVPAGETIGPETSLDIAGLTPNHKYKFRVRAVNKQGKSDPLTTPQAIEAKNPFDEPGKPGTPEIVDYDTDFVQLQWARPEKDGGSPVTGYIIEKREKYNPSWEKCAEVEGDVTKGTVPDLVAGNQYEFRVVAVNKAGPGEASDATKPHIARPKKLAPHIDRNAMIDIKVRAGLTFELDVPVTGEPPPVKEWIHKDNMVLNTDRIKVTNEDYRTKIHVIDAKRGDSGKYTLTAKNMNGTDEASVTITVLDIPQPPEGPLQTTNITKSSCTLQWRPPKDDGGSDITHYAIEKQDSESMRWVPVGEVSGTHMRVDHLIEGHDYNFRVKAVNKLGDSLPLTGQNPITAKDPYGKPEKPGTPQATDWGKNFVDLEWNPPKRDGGSPITSYIIEMRPKFGTWEKALDVGGTITKTRIPDLTENEEYEFRVIAVNKGGQSEPSDASLPVITKPRFVAPEIDLLALQDMIVTAGKKISFTIPIEGSPKPTAKWSLNGSPIPQGPDSRADIRTFSNQTLFEIPFSVRSDTGRYTLTLENSLGIASASCTVTVIDKPSPPEGPLEISNVSKESCRLSWRVPVDDGGSPILHYVIEKMDLSRGTWSDAGMAPVLNHEVVRLVHRKEYLFRVRAVNSVGESEPLELSKPVIARNEFDEPEAPEKPVVTDWDEDHADIAWVQPKSDGGSPITEYIIQKKEKGSPYWVNAVTVPAAQTSGTVPDLTKNQEYEFRVIAVNSAGPSAPSEATDLITAKRRYLAPKIKTPLKDIVLKAGTILHVEIDFVGEPPPEVVWTASRDEGSREVTTDARTTVTSIGYHTIIHTVNTRRSDSGSYKLLLRNSSGTDEGSFQITVLDRPGPPGEPLEYEEITASSVTLSWQPPKDNGGSEITGYVIEKRDLSHGGGWVPALNHVKPGVSHATVPRLLEGTKYEFRVMAENLQGRSEPITTTKPIVAKNQFDVPGKPGKPEATDVHKDHIKLKWQSPISNGGSPIIGYDVERCDKSTGRWVKINKEPCRHAQYDDNHVHEGKTYEYRVSAINAAGNGKPSDASAPYTAKLMKEKPKLFLDGIIGKKIKVRAGEPIIINIPLSGAPTPKVEWTVDCGKLPVTHRLTEDTTADVTKLRIENSVRSDSGIYTVKAYNEHGRDSADIEVTVVSRPGMPNGPLVYTGVTQESVSLTWNPPEDDGGSDITGYIVEMSEAGTDSWKPVPGFCPKTSFTVKGLTEGKKYIFRVKAENMYGVSDPLEGKPVTAKSPFDPPDAPGQPEIMEYTPNSCTLTWTPPTNSGGRPVTGYYVEKKERGGEWLRANNYPTPNTMFTVHDLREGSRYEFRVVAVNEAGPGKPSKPSESITASEQKRRPDAPEPPKADRITKDSVTLSWRPPRHDGGSKIRGYILQKKKKGDADWSDVNDTPVPNCLYTVPNLKEGDEYNFRVKAVNDVGISEPSRTSQNILIEEQPNKPVMDLGGVRDITVRAGEDFSIHVPFTAFPAPISSWFMNDAIMDEDDRRIHKQLTENEASLIVKNSKRSDQGQYRLQLKNQSGFDTATIYVKVLDRPSPPLNLHADEFSGEALTLYWNPPKNNGGSEVTNYVIEKCDSESSAWSKVSSYCTTPFVRVRNLVVGHSYEFQVCAENKYGTSDPATTVDPIKARHPFDPPSAPGSPRGIDSTEDSITIAWTKPRNDGGSPITFYVIEKRLISEDKWTKATHAHIPDLNCKIPNLLDNHEYEFRVAACNAAGQGPWSSSSDIIWCRSPPCAPKITSDLSIRDMTVIAGEEFTITVPFTGHPTPKPIWSINSEEVIPDQRIKFETSDTQTVFRNKCAKRATDSGVYTIQLFNTVGSDSASCKVIVVDKPLPPQGPLDVSDITPESCSLSWKPPLDDGGSPITNYVVERIDVPGGVWTKMSSFVRGCHYDVIGLEPGRKYNFRVKAENQYGISEPIEMANPIVAKFPFTVPDPPGHPQIIDWDSSNCTLSWERPVHDGGSKIQGYKVEYRDVAEDPAWRVANDYLIKETHYIAHSLLAGHTYEFRIRAKNAAGFSKPSPPSSPFKMRGKAKVPSAPQTPTVTKVGKTYADLKWQAPVSDGGSKITGYIVEKREMGSALWFKSNDYNITDCEFTAMNLTENSDYEFRVFAVNSAGKSEPSSCTTPIKICETEGGEKPDFIQTLPIHQAVPLGKTITLQCEATGKPEPTGRWLKNGREILMGLRFTSETAGTVFRMHVTDVIDTDEGEYTCEASNSVGYARTTCRIKIGNPPHIDRIPDVLYLPEGDNTKIKIIYSGDLPMDVKLSKEGRDLEESEHIKYSIFDDYIIIFIKEIVKDDAGSYTLTCKNASGSVQGTFMIFITGIPGPPIGPLAVSEITKHTCVLNWHVPKYDGGLRITHYVVERRDVNSNYWICISTTCKETSFIVQGLTEGNEYLFRVMAVNDNGMSLPLEGINPVRAKAPFDKPSPPGVPKITEVGGDFVNLSWDRPEDDGGARIQGYWIDKKEVGSDAWQRVNQGICPPTQINISNLIEGRQYEFRVFAQNEAGISLPSSASGSVKIVDPHSPTPPEIIRPLKNANAIQNHTTQFQCEITGIPRPTITWYKGAREITPGARHNMFAEGDVYTLIINNVYIADADEYVCRASNKGGVKSTRAELIIMTAPKLNVPPRFKDTAFFDKGENVVIKIPFTGHPKPKINWYKDNEHIESGGHFHVEVKERHAILTISDASKIDDGSYKVVAENDQGVDQAIIKIQISDHPDPPRYPVVDSIGQDSLALSWTAPSWDGGSNITHYLVEKREHPMTSWIRVGNTRFTTMAVTGLSPGHQYEFRVYAENVYGRSAPSDITDLITTKDSGKKVVKKKQYEVDARGKKIRGKADDKVDDYDKFVFDIYSKYVPQPVDIKTDSIYDYYDILEEIGTGAFGVVHRCRERKSGNIFAAKFIPVSHAMEKELIRKEIDIMNQLHHPKLINLHDAFEDDDEMPVWR</sequence>
<dbReference type="PROSITE" id="PS00107">
    <property type="entry name" value="PROTEIN_KINASE_ATP"/>
    <property type="match status" value="1"/>
</dbReference>
<dbReference type="FunFam" id="2.60.40.10:FF:000127">
    <property type="entry name" value="titin isoform X1"/>
    <property type="match status" value="5"/>
</dbReference>
<feature type="compositionally biased region" description="Basic and acidic residues" evidence="23">
    <location>
        <begin position="1172"/>
        <end position="1190"/>
    </location>
</feature>
<comment type="caution">
    <text evidence="27">The sequence shown here is derived from an EMBL/GenBank/DDBJ whole genome shotgun (WGS) entry which is preliminary data.</text>
</comment>
<keyword evidence="8" id="KW-0597">Phosphoprotein</keyword>
<evidence type="ECO:0000256" key="9">
    <source>
        <dbReference type="ARBA" id="ARBA00022679"/>
    </source>
</evidence>
<feature type="domain" description="Ig-like" evidence="25">
    <location>
        <begin position="436"/>
        <end position="528"/>
    </location>
</feature>
<dbReference type="FunFam" id="2.60.40.10:FF:000504">
    <property type="entry name" value="Bent, isoform J"/>
    <property type="match status" value="3"/>
</dbReference>
<feature type="domain" description="Ig-like" evidence="25">
    <location>
        <begin position="119"/>
        <end position="209"/>
    </location>
</feature>
<dbReference type="InterPro" id="IPR003599">
    <property type="entry name" value="Ig_sub"/>
</dbReference>
<feature type="domain" description="Ig-like" evidence="25">
    <location>
        <begin position="5157"/>
        <end position="5246"/>
    </location>
</feature>
<dbReference type="FunFam" id="2.60.40.10:FF:000003">
    <property type="entry name" value="Titin isoform E"/>
    <property type="match status" value="2"/>
</dbReference>
<feature type="domain" description="Fibronectin type-III" evidence="26">
    <location>
        <begin position="3895"/>
        <end position="3990"/>
    </location>
</feature>
<dbReference type="GO" id="GO:0005524">
    <property type="term" value="F:ATP binding"/>
    <property type="evidence" value="ECO:0007669"/>
    <property type="project" value="UniProtKB-UniRule"/>
</dbReference>
<keyword evidence="13" id="KW-0418">Kinase</keyword>
<feature type="domain" description="Ig-like" evidence="25">
    <location>
        <begin position="7536"/>
        <end position="7624"/>
    </location>
</feature>
<feature type="compositionally biased region" description="Basic and acidic residues" evidence="23">
    <location>
        <begin position="1359"/>
        <end position="1384"/>
    </location>
</feature>
<dbReference type="GO" id="GO:0046872">
    <property type="term" value="F:metal ion binding"/>
    <property type="evidence" value="ECO:0007669"/>
    <property type="project" value="UniProtKB-KW"/>
</dbReference>
<feature type="domain" description="Ig-like" evidence="25">
    <location>
        <begin position="540"/>
        <end position="633"/>
    </location>
</feature>
<feature type="binding site" evidence="22">
    <location>
        <position position="7906"/>
    </location>
    <ligand>
        <name>ATP</name>
        <dbReference type="ChEBI" id="CHEBI:30616"/>
    </ligand>
</feature>
<feature type="domain" description="Fibronectin type-III" evidence="26">
    <location>
        <begin position="4091"/>
        <end position="4184"/>
    </location>
</feature>
<keyword evidence="7" id="KW-0723">Serine/threonine-protein kinase</keyword>
<dbReference type="PANTHER" id="PTHR14340">
    <property type="entry name" value="MICROFIBRIL-ASSOCIATED GLYCOPROTEIN 3"/>
    <property type="match status" value="1"/>
</dbReference>
<proteinExistence type="inferred from homology"/>
<dbReference type="CDD" id="cd00063">
    <property type="entry name" value="FN3"/>
    <property type="match status" value="39"/>
</dbReference>
<gene>
    <name evidence="27" type="ORF">LSTR_LSTR004188</name>
</gene>
<dbReference type="Pfam" id="PF00069">
    <property type="entry name" value="Pkinase"/>
    <property type="match status" value="1"/>
</dbReference>
<feature type="domain" description="Fibronectin type-III" evidence="26">
    <location>
        <begin position="7044"/>
        <end position="7139"/>
    </location>
</feature>
<feature type="domain" description="Fibronectin type-III" evidence="26">
    <location>
        <begin position="4956"/>
        <end position="5052"/>
    </location>
</feature>
<evidence type="ECO:0000256" key="16">
    <source>
        <dbReference type="ARBA" id="ARBA00022842"/>
    </source>
</evidence>
<feature type="domain" description="Fibronectin type-III" evidence="26">
    <location>
        <begin position="3008"/>
        <end position="3103"/>
    </location>
</feature>
<dbReference type="InterPro" id="IPR036179">
    <property type="entry name" value="Ig-like_dom_sf"/>
</dbReference>
<feature type="domain" description="Fibronectin type-III" evidence="26">
    <location>
        <begin position="5058"/>
        <end position="5153"/>
    </location>
</feature>
<feature type="region of interest" description="Disordered" evidence="23">
    <location>
        <begin position="210"/>
        <end position="240"/>
    </location>
</feature>
<feature type="domain" description="Fibronectin type-III" evidence="26">
    <location>
        <begin position="4190"/>
        <end position="4285"/>
    </location>
</feature>
<feature type="domain" description="Fibronectin type-III" evidence="26">
    <location>
        <begin position="7727"/>
        <end position="7820"/>
    </location>
</feature>
<evidence type="ECO:0000256" key="13">
    <source>
        <dbReference type="ARBA" id="ARBA00022777"/>
    </source>
</evidence>
<dbReference type="FunFam" id="2.60.40.10:FF:000031">
    <property type="entry name" value="Myosin-binding protein C, slow type"/>
    <property type="match status" value="1"/>
</dbReference>
<feature type="compositionally biased region" description="Basic and acidic residues" evidence="23">
    <location>
        <begin position="1312"/>
        <end position="1324"/>
    </location>
</feature>
<dbReference type="FunFam" id="2.60.40.10:FF:002083">
    <property type="entry name" value="Protein CBR-UNC-22"/>
    <property type="match status" value="4"/>
</dbReference>
<feature type="compositionally biased region" description="Basic and acidic residues" evidence="23">
    <location>
        <begin position="6341"/>
        <end position="6359"/>
    </location>
</feature>
<dbReference type="FunFam" id="2.60.40.10:FF:000440">
    <property type="entry name" value="Bent, isoform C"/>
    <property type="match status" value="1"/>
</dbReference>
<feature type="domain" description="Fibronectin type-III" evidence="26">
    <location>
        <begin position="2114"/>
        <end position="2209"/>
    </location>
</feature>
<feature type="domain" description="Fibronectin type-III" evidence="26">
    <location>
        <begin position="3796"/>
        <end position="3889"/>
    </location>
</feature>
<dbReference type="PROSITE" id="PS50853">
    <property type="entry name" value="FN3"/>
    <property type="match status" value="38"/>
</dbReference>
<keyword evidence="18" id="KW-1015">Disulfide bond</keyword>
<feature type="domain" description="Fibronectin type-III" evidence="26">
    <location>
        <begin position="5649"/>
        <end position="5744"/>
    </location>
</feature>
<dbReference type="InterPro" id="IPR011009">
    <property type="entry name" value="Kinase-like_dom_sf"/>
</dbReference>
<dbReference type="SUPFAM" id="SSF49265">
    <property type="entry name" value="Fibronectin type III"/>
    <property type="match status" value="21"/>
</dbReference>
<dbReference type="InterPro" id="IPR036116">
    <property type="entry name" value="FN3_sf"/>
</dbReference>
<dbReference type="GO" id="GO:0005516">
    <property type="term" value="F:calmodulin binding"/>
    <property type="evidence" value="ECO:0007669"/>
    <property type="project" value="UniProtKB-KW"/>
</dbReference>
<feature type="compositionally biased region" description="Polar residues" evidence="23">
    <location>
        <begin position="976"/>
        <end position="988"/>
    </location>
</feature>
<dbReference type="SMART" id="SM00409">
    <property type="entry name" value="IG"/>
    <property type="match status" value="33"/>
</dbReference>
<feature type="domain" description="Ig-like" evidence="25">
    <location>
        <begin position="226"/>
        <end position="319"/>
    </location>
</feature>
<feature type="domain" description="Fibronectin type-III" evidence="26">
    <location>
        <begin position="6841"/>
        <end position="6936"/>
    </location>
</feature>
<dbReference type="GO" id="GO:0030154">
    <property type="term" value="P:cell differentiation"/>
    <property type="evidence" value="ECO:0007669"/>
    <property type="project" value="UniProtKB-ARBA"/>
</dbReference>
<feature type="compositionally biased region" description="Basic and acidic residues" evidence="23">
    <location>
        <begin position="863"/>
        <end position="898"/>
    </location>
</feature>
<dbReference type="InterPro" id="IPR013098">
    <property type="entry name" value="Ig_I-set"/>
</dbReference>
<dbReference type="FunFam" id="2.60.40.10:FF:000051">
    <property type="entry name" value="Uncharacterized protein, isoform J"/>
    <property type="match status" value="7"/>
</dbReference>
<feature type="domain" description="Fibronectin type-III" evidence="26">
    <location>
        <begin position="3501"/>
        <end position="3594"/>
    </location>
</feature>
<feature type="domain" description="Ig-like" evidence="25">
    <location>
        <begin position="4584"/>
        <end position="4675"/>
    </location>
</feature>
<keyword evidence="10" id="KW-0479">Metal-binding</keyword>
<dbReference type="PROSITE" id="PS50011">
    <property type="entry name" value="PROTEIN_KINASE_DOM"/>
    <property type="match status" value="1"/>
</dbReference>
<feature type="compositionally biased region" description="Basic and acidic residues" evidence="23">
    <location>
        <begin position="1197"/>
        <end position="1257"/>
    </location>
</feature>
<feature type="domain" description="Ig-like" evidence="25">
    <location>
        <begin position="5451"/>
        <end position="5542"/>
    </location>
</feature>
<feature type="domain" description="Fibronectin type-III" evidence="26">
    <location>
        <begin position="5951"/>
        <end position="6045"/>
    </location>
</feature>
<dbReference type="GO" id="GO:0031672">
    <property type="term" value="C:A band"/>
    <property type="evidence" value="ECO:0007669"/>
    <property type="project" value="UniProtKB-ARBA"/>
</dbReference>
<comment type="subcellular location">
    <subcellularLocation>
        <location evidence="2">Cytoplasm</location>
    </subcellularLocation>
</comment>
<feature type="domain" description="Fibronectin type-III" evidence="26">
    <location>
        <begin position="5847"/>
        <end position="5945"/>
    </location>
</feature>
<dbReference type="GO" id="GO:0050793">
    <property type="term" value="P:regulation of developmental process"/>
    <property type="evidence" value="ECO:0007669"/>
    <property type="project" value="UniProtKB-ARBA"/>
</dbReference>
<feature type="domain" description="Fibronectin type-III" evidence="26">
    <location>
        <begin position="2012"/>
        <end position="2108"/>
    </location>
</feature>
<comment type="catalytic activity">
    <reaction evidence="21">
        <text>L-seryl-[protein] + ATP = O-phospho-L-seryl-[protein] + ADP + H(+)</text>
        <dbReference type="Rhea" id="RHEA:17989"/>
        <dbReference type="Rhea" id="RHEA-COMP:9863"/>
        <dbReference type="Rhea" id="RHEA-COMP:11604"/>
        <dbReference type="ChEBI" id="CHEBI:15378"/>
        <dbReference type="ChEBI" id="CHEBI:29999"/>
        <dbReference type="ChEBI" id="CHEBI:30616"/>
        <dbReference type="ChEBI" id="CHEBI:83421"/>
        <dbReference type="ChEBI" id="CHEBI:456216"/>
        <dbReference type="EC" id="2.7.11.1"/>
    </reaction>
</comment>
<dbReference type="FunFam" id="2.60.40.10:FF:000567">
    <property type="entry name" value="Uncharacterized protein, isoform G"/>
    <property type="match status" value="8"/>
</dbReference>
<evidence type="ECO:0000256" key="2">
    <source>
        <dbReference type="ARBA" id="ARBA00004496"/>
    </source>
</evidence>
<feature type="domain" description="Fibronectin type-III" evidence="26">
    <location>
        <begin position="4762"/>
        <end position="4856"/>
    </location>
</feature>
<feature type="compositionally biased region" description="Acidic residues" evidence="23">
    <location>
        <begin position="1276"/>
        <end position="1289"/>
    </location>
</feature>
<evidence type="ECO:0000313" key="28">
    <source>
        <dbReference type="Proteomes" id="UP000291343"/>
    </source>
</evidence>
<evidence type="ECO:0000256" key="6">
    <source>
        <dbReference type="ARBA" id="ARBA00022490"/>
    </source>
</evidence>
<dbReference type="FunFam" id="2.60.40.10:FF:000056">
    <property type="entry name" value="twitchin isoform X4"/>
    <property type="match status" value="20"/>
</dbReference>
<dbReference type="EMBL" id="QKKF02015211">
    <property type="protein sequence ID" value="RZF42380.1"/>
    <property type="molecule type" value="Genomic_DNA"/>
</dbReference>
<feature type="domain" description="Ig-like" evidence="25">
    <location>
        <begin position="6050"/>
        <end position="6141"/>
    </location>
</feature>
<feature type="domain" description="Ig-like" evidence="25">
    <location>
        <begin position="1640"/>
        <end position="1726"/>
    </location>
</feature>
<feature type="domain" description="Fibronectin type-III" evidence="26">
    <location>
        <begin position="6544"/>
        <end position="6638"/>
    </location>
</feature>
<name>A0A482XA58_LAOST</name>
<dbReference type="FunFam" id="3.30.200.20:FF:000249">
    <property type="entry name" value="twitchin isoform X2"/>
    <property type="match status" value="1"/>
</dbReference>
<evidence type="ECO:0000256" key="15">
    <source>
        <dbReference type="ARBA" id="ARBA00022840"/>
    </source>
</evidence>
<feature type="domain" description="Ig-like" evidence="25">
    <location>
        <begin position="2812"/>
        <end position="2901"/>
    </location>
</feature>
<feature type="domain" description="Fibronectin type-III" evidence="26">
    <location>
        <begin position="6149"/>
        <end position="6242"/>
    </location>
</feature>
<dbReference type="FunFam" id="2.60.40.10:FF:000160">
    <property type="entry name" value="Titin a"/>
    <property type="match status" value="1"/>
</dbReference>
<feature type="region of interest" description="Disordered" evidence="23">
    <location>
        <begin position="1172"/>
        <end position="1405"/>
    </location>
</feature>
<feature type="domain" description="Fibronectin type-III" evidence="26">
    <location>
        <begin position="4386"/>
        <end position="4479"/>
    </location>
</feature>
<dbReference type="Proteomes" id="UP000291343">
    <property type="component" value="Unassembled WGS sequence"/>
</dbReference>
<dbReference type="FunFam" id="2.60.40.10:FF:000107">
    <property type="entry name" value="Myosin, light chain kinase a"/>
    <property type="match status" value="1"/>
</dbReference>
<dbReference type="FunFam" id="2.60.40.10:FF:000935">
    <property type="entry name" value="Uncharacterized protein, isoform I"/>
    <property type="match status" value="1"/>
</dbReference>
<evidence type="ECO:0000259" key="26">
    <source>
        <dbReference type="PROSITE" id="PS50853"/>
    </source>
</evidence>
<evidence type="ECO:0000256" key="20">
    <source>
        <dbReference type="ARBA" id="ARBA00047899"/>
    </source>
</evidence>
<dbReference type="FunFam" id="2.60.40.10:FF:000147">
    <property type="entry name" value="Myosin light chain kinase"/>
    <property type="match status" value="1"/>
</dbReference>
<keyword evidence="11" id="KW-0677">Repeat</keyword>
<evidence type="ECO:0000256" key="18">
    <source>
        <dbReference type="ARBA" id="ARBA00023157"/>
    </source>
</evidence>
<feature type="domain" description="Fibronectin type-III" evidence="26">
    <location>
        <begin position="4485"/>
        <end position="4580"/>
    </location>
</feature>
<accession>A0A482XA58</accession>
<protein>
    <recommendedName>
        <fullName evidence="4">non-specific serine/threonine protein kinase</fullName>
        <ecNumber evidence="4">2.7.11.1</ecNumber>
    </recommendedName>
</protein>
<dbReference type="FunFam" id="2.60.40.10:FF:000831">
    <property type="entry name" value="Uncharacterized protein, isoform F"/>
    <property type="match status" value="1"/>
</dbReference>
<feature type="domain" description="Protein kinase" evidence="24">
    <location>
        <begin position="7877"/>
        <end position="7951"/>
    </location>
</feature>
<feature type="domain" description="Ig-like" evidence="25">
    <location>
        <begin position="7629"/>
        <end position="7722"/>
    </location>
</feature>
<dbReference type="PROSITE" id="PS50835">
    <property type="entry name" value="IG_LIKE"/>
    <property type="match status" value="24"/>
</dbReference>
<feature type="region of interest" description="Disordered" evidence="23">
    <location>
        <begin position="1067"/>
        <end position="1123"/>
    </location>
</feature>
<evidence type="ECO:0000256" key="12">
    <source>
        <dbReference type="ARBA" id="ARBA00022741"/>
    </source>
</evidence>
<feature type="domain" description="Ig-like" evidence="25">
    <location>
        <begin position="3994"/>
        <end position="4083"/>
    </location>
</feature>
<feature type="domain" description="Ig-like" evidence="25">
    <location>
        <begin position="7145"/>
        <end position="7234"/>
    </location>
</feature>
<keyword evidence="17" id="KW-0112">Calmodulin-binding</keyword>
<feature type="domain" description="Fibronectin type-III" evidence="26">
    <location>
        <begin position="6348"/>
        <end position="6443"/>
    </location>
</feature>
<dbReference type="InterPro" id="IPR013783">
    <property type="entry name" value="Ig-like_fold"/>
</dbReference>
<dbReference type="InParanoid" id="A0A482XA58"/>
<dbReference type="GO" id="GO:0009653">
    <property type="term" value="P:anatomical structure morphogenesis"/>
    <property type="evidence" value="ECO:0007669"/>
    <property type="project" value="UniProtKB-ARBA"/>
</dbReference>
<comment type="catalytic activity">
    <reaction evidence="20">
        <text>L-threonyl-[protein] + ATP = O-phospho-L-threonyl-[protein] + ADP + H(+)</text>
        <dbReference type="Rhea" id="RHEA:46608"/>
        <dbReference type="Rhea" id="RHEA-COMP:11060"/>
        <dbReference type="Rhea" id="RHEA-COMP:11605"/>
        <dbReference type="ChEBI" id="CHEBI:15378"/>
        <dbReference type="ChEBI" id="CHEBI:30013"/>
        <dbReference type="ChEBI" id="CHEBI:30616"/>
        <dbReference type="ChEBI" id="CHEBI:61977"/>
        <dbReference type="ChEBI" id="CHEBI:456216"/>
        <dbReference type="EC" id="2.7.11.1"/>
    </reaction>
</comment>
<dbReference type="SUPFAM" id="SSF48726">
    <property type="entry name" value="Immunoglobulin"/>
    <property type="match status" value="34"/>
</dbReference>
<dbReference type="FunFam" id="2.60.40.10:FF:001003">
    <property type="entry name" value="titin isoform X1"/>
    <property type="match status" value="1"/>
</dbReference>
<dbReference type="FunFam" id="2.60.40.10:FF:001845">
    <property type="entry name" value="Bent, isoform H"/>
    <property type="match status" value="1"/>
</dbReference>
<evidence type="ECO:0000256" key="7">
    <source>
        <dbReference type="ARBA" id="ARBA00022527"/>
    </source>
</evidence>
<dbReference type="PANTHER" id="PTHR14340:SF9">
    <property type="entry name" value="FIBRONECTIN TYPE-III DOMAIN-CONTAINING PROTEIN"/>
    <property type="match status" value="1"/>
</dbReference>
<feature type="compositionally biased region" description="Basic and acidic residues" evidence="23">
    <location>
        <begin position="934"/>
        <end position="950"/>
    </location>
</feature>
<feature type="compositionally biased region" description="Basic and acidic residues" evidence="23">
    <location>
        <begin position="1290"/>
        <end position="1304"/>
    </location>
</feature>
<dbReference type="InterPro" id="IPR003961">
    <property type="entry name" value="FN3_dom"/>
</dbReference>
<evidence type="ECO:0000256" key="1">
    <source>
        <dbReference type="ARBA" id="ARBA00001946"/>
    </source>
</evidence>
<dbReference type="STRING" id="195883.A0A482XA58"/>
<dbReference type="Pfam" id="PF07679">
    <property type="entry name" value="I-set"/>
    <property type="match status" value="32"/>
</dbReference>
<dbReference type="FunCoup" id="A0A482XA58">
    <property type="interactions" value="9"/>
</dbReference>
<feature type="region of interest" description="Disordered" evidence="23">
    <location>
        <begin position="7023"/>
        <end position="7050"/>
    </location>
</feature>
<feature type="domain" description="Fibronectin type-III" evidence="26">
    <location>
        <begin position="6248"/>
        <end position="6342"/>
    </location>
</feature>